<gene>
    <name evidence="1" type="ORF">MENTE1834_LOCUS22984</name>
</gene>
<dbReference type="Proteomes" id="UP001497535">
    <property type="component" value="Unassembled WGS sequence"/>
</dbReference>
<keyword evidence="2" id="KW-1185">Reference proteome</keyword>
<evidence type="ECO:0000313" key="1">
    <source>
        <dbReference type="EMBL" id="CAK5076131.1"/>
    </source>
</evidence>
<organism evidence="1 2">
    <name type="scientific">Meloidogyne enterolobii</name>
    <name type="common">Root-knot nematode worm</name>
    <name type="synonym">Meloidogyne mayaguensis</name>
    <dbReference type="NCBI Taxonomy" id="390850"/>
    <lineage>
        <taxon>Eukaryota</taxon>
        <taxon>Metazoa</taxon>
        <taxon>Ecdysozoa</taxon>
        <taxon>Nematoda</taxon>
        <taxon>Chromadorea</taxon>
        <taxon>Rhabditida</taxon>
        <taxon>Tylenchina</taxon>
        <taxon>Tylenchomorpha</taxon>
        <taxon>Tylenchoidea</taxon>
        <taxon>Meloidogynidae</taxon>
        <taxon>Meloidogyninae</taxon>
        <taxon>Meloidogyne</taxon>
    </lineage>
</organism>
<comment type="caution">
    <text evidence="1">The sequence shown here is derived from an EMBL/GenBank/DDBJ whole genome shotgun (WGS) entry which is preliminary data.</text>
</comment>
<proteinExistence type="predicted"/>
<protein>
    <submittedName>
        <fullName evidence="1">Uncharacterized protein</fullName>
    </submittedName>
</protein>
<accession>A0ACB0ZAQ7</accession>
<reference evidence="1" key="1">
    <citation type="submission" date="2023-11" db="EMBL/GenBank/DDBJ databases">
        <authorList>
            <person name="Poullet M."/>
        </authorList>
    </citation>
    <scope>NUCLEOTIDE SEQUENCE</scope>
    <source>
        <strain evidence="1">E1834</strain>
    </source>
</reference>
<evidence type="ECO:0000313" key="2">
    <source>
        <dbReference type="Proteomes" id="UP001497535"/>
    </source>
</evidence>
<name>A0ACB0ZAQ7_MELEN</name>
<dbReference type="EMBL" id="CAVMJV010000029">
    <property type="protein sequence ID" value="CAK5076131.1"/>
    <property type="molecule type" value="Genomic_DNA"/>
</dbReference>
<sequence>MNGATILLASLFLIIVNLSVFTEVESFLILPGGRRGRPGRSISNQDYRTKRVVVYPMDWPTHSYRPGRSVPDQDRAKRVVIGHPPRFGRSVPIYEVRATRHATAMDSIIAPPEKARLARGDYFYSP</sequence>